<comment type="cofactor">
    <cofactor evidence="7">
        <name>Zn(2+)</name>
        <dbReference type="ChEBI" id="CHEBI:29105"/>
    </cofactor>
    <text evidence="7">Binds 1 zinc ion per subunit.</text>
</comment>
<dbReference type="GO" id="GO:0006508">
    <property type="term" value="P:proteolysis"/>
    <property type="evidence" value="ECO:0007669"/>
    <property type="project" value="UniProtKB-KW"/>
</dbReference>
<dbReference type="SUPFAM" id="SSF51261">
    <property type="entry name" value="Duplicated hybrid motif"/>
    <property type="match status" value="1"/>
</dbReference>
<dbReference type="Pfam" id="PF01551">
    <property type="entry name" value="Peptidase_M23"/>
    <property type="match status" value="1"/>
</dbReference>
<comment type="caution">
    <text evidence="11">The sequence shown here is derived from an EMBL/GenBank/DDBJ whole genome shotgun (WGS) entry which is preliminary data.</text>
</comment>
<dbReference type="Proteomes" id="UP001156690">
    <property type="component" value="Unassembled WGS sequence"/>
</dbReference>
<dbReference type="InterPro" id="IPR016047">
    <property type="entry name" value="M23ase_b-sheet_dom"/>
</dbReference>
<dbReference type="GO" id="GO:0046872">
    <property type="term" value="F:metal ion binding"/>
    <property type="evidence" value="ECO:0007669"/>
    <property type="project" value="UniProtKB-KW"/>
</dbReference>
<evidence type="ECO:0000256" key="3">
    <source>
        <dbReference type="ARBA" id="ARBA00022801"/>
    </source>
</evidence>
<keyword evidence="1 11" id="KW-0645">Protease</keyword>
<dbReference type="EMBL" id="BSNX01000075">
    <property type="protein sequence ID" value="GLQ76473.1"/>
    <property type="molecule type" value="Genomic_DNA"/>
</dbReference>
<dbReference type="AlphaFoldDB" id="A0AAV5P2I3"/>
<protein>
    <submittedName>
        <fullName evidence="11">Protease LasA</fullName>
    </submittedName>
</protein>
<accession>A0AAV5P2I3</accession>
<keyword evidence="3" id="KW-0378">Hydrolase</keyword>
<evidence type="ECO:0000256" key="2">
    <source>
        <dbReference type="ARBA" id="ARBA00022723"/>
    </source>
</evidence>
<dbReference type="PANTHER" id="PTHR21666:SF288">
    <property type="entry name" value="CELL DIVISION PROTEIN YTFB"/>
    <property type="match status" value="1"/>
</dbReference>
<dbReference type="PRINTS" id="PR00933">
    <property type="entry name" value="BLYTICPTASE"/>
</dbReference>
<feature type="domain" description="M23ase beta-sheet core" evidence="10">
    <location>
        <begin position="280"/>
        <end position="363"/>
    </location>
</feature>
<evidence type="ECO:0000256" key="9">
    <source>
        <dbReference type="SAM" id="SignalP"/>
    </source>
</evidence>
<dbReference type="CDD" id="cd12797">
    <property type="entry name" value="M23_peptidase"/>
    <property type="match status" value="1"/>
</dbReference>
<dbReference type="Gene3D" id="2.70.70.10">
    <property type="entry name" value="Glucose Permease (Domain IIA)"/>
    <property type="match status" value="1"/>
</dbReference>
<dbReference type="InterPro" id="IPR000841">
    <property type="entry name" value="Pept_M23A_Blytic"/>
</dbReference>
<evidence type="ECO:0000256" key="7">
    <source>
        <dbReference type="PIRSR" id="PIRSR600841-2"/>
    </source>
</evidence>
<dbReference type="InterPro" id="IPR050570">
    <property type="entry name" value="Cell_wall_metabolism_enzyme"/>
</dbReference>
<evidence type="ECO:0000313" key="12">
    <source>
        <dbReference type="Proteomes" id="UP001156690"/>
    </source>
</evidence>
<evidence type="ECO:0000256" key="1">
    <source>
        <dbReference type="ARBA" id="ARBA00022670"/>
    </source>
</evidence>
<keyword evidence="8" id="KW-1015">Disulfide bond</keyword>
<evidence type="ECO:0000259" key="10">
    <source>
        <dbReference type="Pfam" id="PF01551"/>
    </source>
</evidence>
<evidence type="ECO:0000256" key="5">
    <source>
        <dbReference type="ARBA" id="ARBA00023049"/>
    </source>
</evidence>
<dbReference type="InterPro" id="IPR011055">
    <property type="entry name" value="Dup_hybrid_motif"/>
</dbReference>
<feature type="binding site" evidence="7">
    <location>
        <position position="268"/>
    </location>
    <ligand>
        <name>Zn(2+)</name>
        <dbReference type="ChEBI" id="CHEBI:29105"/>
    </ligand>
</feature>
<feature type="binding site" evidence="7">
    <location>
        <position position="354"/>
    </location>
    <ligand>
        <name>Zn(2+)</name>
        <dbReference type="ChEBI" id="CHEBI:29105"/>
    </ligand>
</feature>
<keyword evidence="9" id="KW-0732">Signal</keyword>
<reference evidence="12" key="1">
    <citation type="journal article" date="2019" name="Int. J. Syst. Evol. Microbiol.">
        <title>The Global Catalogue of Microorganisms (GCM) 10K type strain sequencing project: providing services to taxonomists for standard genome sequencing and annotation.</title>
        <authorList>
            <consortium name="The Broad Institute Genomics Platform"/>
            <consortium name="The Broad Institute Genome Sequencing Center for Infectious Disease"/>
            <person name="Wu L."/>
            <person name="Ma J."/>
        </authorList>
    </citation>
    <scope>NUCLEOTIDE SEQUENCE [LARGE SCALE GENOMIC DNA]</scope>
    <source>
        <strain evidence="12">NBRC 15640</strain>
    </source>
</reference>
<feature type="binding site" evidence="7">
    <location>
        <position position="255"/>
    </location>
    <ligand>
        <name>Zn(2+)</name>
        <dbReference type="ChEBI" id="CHEBI:29105"/>
    </ligand>
</feature>
<dbReference type="RefSeq" id="WP_224055768.1">
    <property type="nucleotide sequence ID" value="NZ_AP025145.1"/>
</dbReference>
<feature type="chain" id="PRO_5043808991" evidence="9">
    <location>
        <begin position="25"/>
        <end position="407"/>
    </location>
</feature>
<feature type="disulfide bond" evidence="8">
    <location>
        <begin position="387"/>
        <end position="400"/>
    </location>
</feature>
<evidence type="ECO:0000313" key="11">
    <source>
        <dbReference type="EMBL" id="GLQ76473.1"/>
    </source>
</evidence>
<dbReference type="GO" id="GO:0004222">
    <property type="term" value="F:metalloendopeptidase activity"/>
    <property type="evidence" value="ECO:0007669"/>
    <property type="project" value="InterPro"/>
</dbReference>
<feature type="active site" description="Proton donor/acceptor" evidence="6">
    <location>
        <position position="313"/>
    </location>
</feature>
<evidence type="ECO:0000256" key="6">
    <source>
        <dbReference type="PIRSR" id="PIRSR600841-1"/>
    </source>
</evidence>
<sequence>MKINLKKTSQAATLFAAIVFGAQAQVHPEEAFAVTPFQIQKLDVSSLQLIDDQAFVFSPELNEIDWDDFFAQNAPLLAEKKEVIMHWAGYASISPKLILSLIEMQSGLLSQPDEEKLENPLPGLTNKVGFDAQVKAVTLRLSQRFYAFEEALNRKRTALPQYSTPATLALQSTLGEIRLSKQERSRQGVQALRSKDHMNRLLDAYSQVFYGESLIRSQQQKSDDPEFSARRNAYNTFTLRFPWPSGSVWRSGGAHSNTGSGYPYSSLDFNNGSGGWGSNTPWVQASHGGTVTRYSRCNIRVTHSSGYATSYYHMDNLQYNTGDRISAGDWLGRYANNKSTALCDGGQSTGPHLHWSLLRNGRFISLQDVYISGYRVDVGNSNYDSNCWNFYFEKNGYRTCAWRNLYH</sequence>
<feature type="signal peptide" evidence="9">
    <location>
        <begin position="1"/>
        <end position="24"/>
    </location>
</feature>
<organism evidence="11 12">
    <name type="scientific">Vibrio penaeicida</name>
    <dbReference type="NCBI Taxonomy" id="104609"/>
    <lineage>
        <taxon>Bacteria</taxon>
        <taxon>Pseudomonadati</taxon>
        <taxon>Pseudomonadota</taxon>
        <taxon>Gammaproteobacteria</taxon>
        <taxon>Vibrionales</taxon>
        <taxon>Vibrionaceae</taxon>
        <taxon>Vibrio</taxon>
    </lineage>
</organism>
<keyword evidence="12" id="KW-1185">Reference proteome</keyword>
<evidence type="ECO:0000256" key="4">
    <source>
        <dbReference type="ARBA" id="ARBA00022833"/>
    </source>
</evidence>
<gene>
    <name evidence="11" type="primary">lasA</name>
    <name evidence="11" type="ORF">GCM10007932_58360</name>
</gene>
<keyword evidence="2 7" id="KW-0479">Metal-binding</keyword>
<evidence type="ECO:0000256" key="8">
    <source>
        <dbReference type="PIRSR" id="PIRSR600841-3"/>
    </source>
</evidence>
<name>A0AAV5P2I3_9VIBR</name>
<proteinExistence type="predicted"/>
<feature type="disulfide bond" evidence="8">
    <location>
        <begin position="297"/>
        <end position="343"/>
    </location>
</feature>
<keyword evidence="4 7" id="KW-0862">Zinc</keyword>
<feature type="active site" description="Proton donor/acceptor" evidence="6">
    <location>
        <position position="352"/>
    </location>
</feature>
<dbReference type="PANTHER" id="PTHR21666">
    <property type="entry name" value="PEPTIDASE-RELATED"/>
    <property type="match status" value="1"/>
</dbReference>
<keyword evidence="5" id="KW-0482">Metalloprotease</keyword>